<dbReference type="InterPro" id="IPR016181">
    <property type="entry name" value="Acyl_CoA_acyltransferase"/>
</dbReference>
<dbReference type="EMBL" id="AEVT01000083">
    <property type="protein sequence ID" value="EGA69391.1"/>
    <property type="molecule type" value="Genomic_DNA"/>
</dbReference>
<dbReference type="eggNOG" id="COG0456">
    <property type="taxonomic scope" value="Bacteria"/>
</dbReference>
<evidence type="ECO:0000256" key="2">
    <source>
        <dbReference type="ARBA" id="ARBA00023315"/>
    </source>
</evidence>
<dbReference type="RefSeq" id="WP_008078386.1">
    <property type="nucleotide sequence ID" value="NZ_AEVT01000083.1"/>
</dbReference>
<evidence type="ECO:0000259" key="3">
    <source>
        <dbReference type="PROSITE" id="PS51186"/>
    </source>
</evidence>
<dbReference type="Proteomes" id="UP000006228">
    <property type="component" value="Unassembled WGS sequence"/>
</dbReference>
<keyword evidence="1 4" id="KW-0808">Transferase</keyword>
<name>E8M935_PHOS4</name>
<gene>
    <name evidence="4" type="ORF">VISI1226_09434</name>
</gene>
<keyword evidence="2" id="KW-0012">Acyltransferase</keyword>
<comment type="caution">
    <text evidence="4">The sequence shown here is derived from an EMBL/GenBank/DDBJ whole genome shotgun (WGS) entry which is preliminary data.</text>
</comment>
<feature type="domain" description="N-acetyltransferase" evidence="3">
    <location>
        <begin position="11"/>
        <end position="147"/>
    </location>
</feature>
<dbReference type="OrthoDB" id="5892514at2"/>
<dbReference type="Pfam" id="PF00583">
    <property type="entry name" value="Acetyltransf_1"/>
    <property type="match status" value="1"/>
</dbReference>
<reference evidence="4 5" key="1">
    <citation type="journal article" date="2012" name="Int. J. Syst. Evol. Microbiol.">
        <title>Vibrio caribbeanicus sp. nov., isolated from the marine sponge Scleritoderma cyanea.</title>
        <authorList>
            <person name="Hoffmann M."/>
            <person name="Monday S.R."/>
            <person name="Allard M.W."/>
            <person name="Strain E.A."/>
            <person name="Whittaker P."/>
            <person name="Naum M."/>
            <person name="McCarthy P.J."/>
            <person name="Lopez J.V."/>
            <person name="Fischer M."/>
            <person name="Brown E.W."/>
        </authorList>
    </citation>
    <scope>NUCLEOTIDE SEQUENCE [LARGE SCALE GENOMIC DNA]</scope>
    <source>
        <strain evidence="5">DSMZ 21326</strain>
    </source>
</reference>
<dbReference type="Gene3D" id="3.40.630.30">
    <property type="match status" value="1"/>
</dbReference>
<organism evidence="4 5">
    <name type="scientific">Vibrio sinaloensis DSM 21326</name>
    <dbReference type="NCBI Taxonomy" id="945550"/>
    <lineage>
        <taxon>Bacteria</taxon>
        <taxon>Pseudomonadati</taxon>
        <taxon>Pseudomonadota</taxon>
        <taxon>Gammaproteobacteria</taxon>
        <taxon>Vibrionales</taxon>
        <taxon>Vibrionaceae</taxon>
        <taxon>Vibrio</taxon>
        <taxon>Vibrio oreintalis group</taxon>
    </lineage>
</organism>
<dbReference type="CDD" id="cd04301">
    <property type="entry name" value="NAT_SF"/>
    <property type="match status" value="1"/>
</dbReference>
<sequence length="149" mass="17628">MTLEWVSVRLQEFELLFDCVKQGLYAHVKPVFGWNDEFQRERLKNEYEFSWFHWILRDGEKVGVVCFKPYDNAIHLHLLVIQAEHQGLGIGRKVMKQLHQKVIDEKRTALTLSSFIGNTRAIALYQDLGYQIVEREDHFVSMKRTFSAQ</sequence>
<evidence type="ECO:0000313" key="4">
    <source>
        <dbReference type="EMBL" id="EGA69391.1"/>
    </source>
</evidence>
<dbReference type="PROSITE" id="PS51186">
    <property type="entry name" value="GNAT"/>
    <property type="match status" value="1"/>
</dbReference>
<dbReference type="PANTHER" id="PTHR43800">
    <property type="entry name" value="PEPTIDYL-LYSINE N-ACETYLTRANSFERASE YJAB"/>
    <property type="match status" value="1"/>
</dbReference>
<dbReference type="InterPro" id="IPR000182">
    <property type="entry name" value="GNAT_dom"/>
</dbReference>
<dbReference type="AlphaFoldDB" id="E8M935"/>
<protein>
    <submittedName>
        <fullName evidence="4">Putative acetyltransferase</fullName>
    </submittedName>
</protein>
<evidence type="ECO:0000256" key="1">
    <source>
        <dbReference type="ARBA" id="ARBA00022679"/>
    </source>
</evidence>
<dbReference type="PANTHER" id="PTHR43800:SF1">
    <property type="entry name" value="PEPTIDYL-LYSINE N-ACETYLTRANSFERASE YJAB"/>
    <property type="match status" value="1"/>
</dbReference>
<proteinExistence type="predicted"/>
<dbReference type="GeneID" id="95570089"/>
<dbReference type="SUPFAM" id="SSF55729">
    <property type="entry name" value="Acyl-CoA N-acyltransferases (Nat)"/>
    <property type="match status" value="1"/>
</dbReference>
<accession>E8M935</accession>
<dbReference type="GO" id="GO:0016747">
    <property type="term" value="F:acyltransferase activity, transferring groups other than amino-acyl groups"/>
    <property type="evidence" value="ECO:0007669"/>
    <property type="project" value="InterPro"/>
</dbReference>
<evidence type="ECO:0000313" key="5">
    <source>
        <dbReference type="Proteomes" id="UP000006228"/>
    </source>
</evidence>